<evidence type="ECO:0000313" key="2">
    <source>
        <dbReference type="EMBL" id="KKM27297.1"/>
    </source>
</evidence>
<dbReference type="EMBL" id="LAZR01012349">
    <property type="protein sequence ID" value="KKM27297.1"/>
    <property type="molecule type" value="Genomic_DNA"/>
</dbReference>
<dbReference type="Gene3D" id="3.90.550.10">
    <property type="entry name" value="Spore Coat Polysaccharide Biosynthesis Protein SpsA, Chain A"/>
    <property type="match status" value="1"/>
</dbReference>
<feature type="non-terminal residue" evidence="2">
    <location>
        <position position="1"/>
    </location>
</feature>
<name>A0A0F9IIC6_9ZZZZ</name>
<dbReference type="InterPro" id="IPR001173">
    <property type="entry name" value="Glyco_trans_2-like"/>
</dbReference>
<organism evidence="2">
    <name type="scientific">marine sediment metagenome</name>
    <dbReference type="NCBI Taxonomy" id="412755"/>
    <lineage>
        <taxon>unclassified sequences</taxon>
        <taxon>metagenomes</taxon>
        <taxon>ecological metagenomes</taxon>
    </lineage>
</organism>
<comment type="caution">
    <text evidence="2">The sequence shown here is derived from an EMBL/GenBank/DDBJ whole genome shotgun (WGS) entry which is preliminary data.</text>
</comment>
<evidence type="ECO:0000259" key="1">
    <source>
        <dbReference type="Pfam" id="PF00535"/>
    </source>
</evidence>
<dbReference type="CDD" id="cd00761">
    <property type="entry name" value="Glyco_tranf_GTA_type"/>
    <property type="match status" value="1"/>
</dbReference>
<dbReference type="AlphaFoldDB" id="A0A0F9IIC6"/>
<sequence>PWNQPGAKNLGFKFAKTDWVFTSDIDHVIQPEMCGKLIELKKDKKTVYYFSRLTDKGESRDPHPNSFLIHKDVFWELGGYDEDFCGHYGYDDILLRTMIQSCCKTENLNSINLINYPSLYSSDLDRSRRKNKRLLKRKKKQLQKGKYQNKRILRFNWELIKNLNTAS</sequence>
<dbReference type="Pfam" id="PF00535">
    <property type="entry name" value="Glycos_transf_2"/>
    <property type="match status" value="1"/>
</dbReference>
<proteinExistence type="predicted"/>
<protein>
    <recommendedName>
        <fullName evidence="1">Glycosyltransferase 2-like domain-containing protein</fullName>
    </recommendedName>
</protein>
<gene>
    <name evidence="2" type="ORF">LCGC14_1576170</name>
</gene>
<dbReference type="InterPro" id="IPR029044">
    <property type="entry name" value="Nucleotide-diphossugar_trans"/>
</dbReference>
<dbReference type="SUPFAM" id="SSF53448">
    <property type="entry name" value="Nucleotide-diphospho-sugar transferases"/>
    <property type="match status" value="1"/>
</dbReference>
<feature type="domain" description="Glycosyltransferase 2-like" evidence="1">
    <location>
        <begin position="4"/>
        <end position="73"/>
    </location>
</feature>
<reference evidence="2" key="1">
    <citation type="journal article" date="2015" name="Nature">
        <title>Complex archaea that bridge the gap between prokaryotes and eukaryotes.</title>
        <authorList>
            <person name="Spang A."/>
            <person name="Saw J.H."/>
            <person name="Jorgensen S.L."/>
            <person name="Zaremba-Niedzwiedzka K."/>
            <person name="Martijn J."/>
            <person name="Lind A.E."/>
            <person name="van Eijk R."/>
            <person name="Schleper C."/>
            <person name="Guy L."/>
            <person name="Ettema T.J."/>
        </authorList>
    </citation>
    <scope>NUCLEOTIDE SEQUENCE</scope>
</reference>
<accession>A0A0F9IIC6</accession>